<dbReference type="InterPro" id="IPR037365">
    <property type="entry name" value="Slowmo/Ups"/>
</dbReference>
<dbReference type="PROSITE" id="PS50904">
    <property type="entry name" value="PRELI_MSF1"/>
    <property type="match status" value="1"/>
</dbReference>
<dbReference type="EMBL" id="JASBNA010000002">
    <property type="protein sequence ID" value="KAK7694308.1"/>
    <property type="molecule type" value="Genomic_DNA"/>
</dbReference>
<dbReference type="PANTHER" id="PTHR11158">
    <property type="entry name" value="MSF1/PX19 RELATED"/>
    <property type="match status" value="1"/>
</dbReference>
<evidence type="ECO:0000313" key="3">
    <source>
        <dbReference type="EMBL" id="KAK7694308.1"/>
    </source>
</evidence>
<accession>A0AAW0GV14</accession>
<evidence type="ECO:0000256" key="1">
    <source>
        <dbReference type="SAM" id="MobiDB-lite"/>
    </source>
</evidence>
<dbReference type="Proteomes" id="UP001385951">
    <property type="component" value="Unassembled WGS sequence"/>
</dbReference>
<feature type="compositionally biased region" description="Basic and acidic residues" evidence="1">
    <location>
        <begin position="131"/>
        <end position="144"/>
    </location>
</feature>
<dbReference type="InterPro" id="IPR006797">
    <property type="entry name" value="PRELI/MSF1_dom"/>
</dbReference>
<proteinExistence type="predicted"/>
<evidence type="ECO:0000313" key="4">
    <source>
        <dbReference type="Proteomes" id="UP001385951"/>
    </source>
</evidence>
<feature type="region of interest" description="Disordered" evidence="1">
    <location>
        <begin position="131"/>
        <end position="158"/>
    </location>
</feature>
<comment type="caution">
    <text evidence="3">The sequence shown here is derived from an EMBL/GenBank/DDBJ whole genome shotgun (WGS) entry which is preliminary data.</text>
</comment>
<dbReference type="AlphaFoldDB" id="A0AAW0GV14"/>
<organism evidence="3 4">
    <name type="scientific">Cerrena zonata</name>
    <dbReference type="NCBI Taxonomy" id="2478898"/>
    <lineage>
        <taxon>Eukaryota</taxon>
        <taxon>Fungi</taxon>
        <taxon>Dikarya</taxon>
        <taxon>Basidiomycota</taxon>
        <taxon>Agaricomycotina</taxon>
        <taxon>Agaricomycetes</taxon>
        <taxon>Polyporales</taxon>
        <taxon>Cerrenaceae</taxon>
        <taxon>Cerrena</taxon>
    </lineage>
</organism>
<feature type="compositionally biased region" description="Low complexity" evidence="1">
    <location>
        <begin position="145"/>
        <end position="158"/>
    </location>
</feature>
<dbReference type="Pfam" id="PF04707">
    <property type="entry name" value="PRELI"/>
    <property type="match status" value="1"/>
</dbReference>
<evidence type="ECO:0000259" key="2">
    <source>
        <dbReference type="PROSITE" id="PS50904"/>
    </source>
</evidence>
<reference evidence="3 4" key="1">
    <citation type="submission" date="2022-09" db="EMBL/GenBank/DDBJ databases">
        <authorList>
            <person name="Palmer J.M."/>
        </authorList>
    </citation>
    <scope>NUCLEOTIDE SEQUENCE [LARGE SCALE GENOMIC DNA]</scope>
    <source>
        <strain evidence="3 4">DSM 7382</strain>
    </source>
</reference>
<protein>
    <recommendedName>
        <fullName evidence="2">PRELI/MSF1 domain-containing protein</fullName>
    </recommendedName>
</protein>
<dbReference type="GO" id="GO:0005758">
    <property type="term" value="C:mitochondrial intermembrane space"/>
    <property type="evidence" value="ECO:0007669"/>
    <property type="project" value="InterPro"/>
</dbReference>
<sequence length="170" mass="18991">MSKAESWIVEESEVDPEGRVVRCTTKNLDHVKIMRVEEHVTLRETDNNQTVQTTEARFISGFGWGLTKRIESHGLARFKANVQRSREGLGVILNLIRQSRMQPMTLGGPAHLVTSHQSFTGSEGVRNDREEAQTLHHHHSESSSHHVSASTASSPSQGSWSKLISWVRSG</sequence>
<feature type="domain" description="PRELI/MSF1" evidence="2">
    <location>
        <begin position="1"/>
        <end position="101"/>
    </location>
</feature>
<feature type="region of interest" description="Disordered" evidence="1">
    <location>
        <begin position="106"/>
        <end position="125"/>
    </location>
</feature>
<gene>
    <name evidence="3" type="ORF">QCA50_001490</name>
</gene>
<keyword evidence="4" id="KW-1185">Reference proteome</keyword>
<name>A0AAW0GV14_9APHY</name>